<evidence type="ECO:0000313" key="3">
    <source>
        <dbReference type="Proteomes" id="UP000011087"/>
    </source>
</evidence>
<dbReference type="PaxDb" id="55529-EKX49275"/>
<dbReference type="AlphaFoldDB" id="L1JM91"/>
<sequence>MQVEVTWNDLKKTSSSLQQRSEGGLNRLRQQVYVASCMPYLLAHILEAAPSVAPPLDSLLTSIEESMCQLGWREGVTAAGVELEKLSLSNEKRLQDVDSFLCEGVVGETPACIAGWNFCTQLARLHLHLAACFSSMEKDEALEEAANDQLVKLGETLELLCSRTMSSLEEEATRSSNSTQLGMVVGLVVEGLAFWGMRPFLWAELSLSWWVAKLNATGGKKSERVGATHAAMKKMMKALEASVDSSPSLSAHSDIISPLVDFWKEKSMKEDTVEKQRQTIMHLAKDGREAR</sequence>
<organism evidence="1">
    <name type="scientific">Guillardia theta (strain CCMP2712)</name>
    <name type="common">Cryptophyte</name>
    <dbReference type="NCBI Taxonomy" id="905079"/>
    <lineage>
        <taxon>Eukaryota</taxon>
        <taxon>Cryptophyceae</taxon>
        <taxon>Pyrenomonadales</taxon>
        <taxon>Geminigeraceae</taxon>
        <taxon>Guillardia</taxon>
    </lineage>
</organism>
<dbReference type="GeneID" id="17305942"/>
<reference evidence="1 3" key="1">
    <citation type="journal article" date="2012" name="Nature">
        <title>Algal genomes reveal evolutionary mosaicism and the fate of nucleomorphs.</title>
        <authorList>
            <consortium name="DOE Joint Genome Institute"/>
            <person name="Curtis B.A."/>
            <person name="Tanifuji G."/>
            <person name="Burki F."/>
            <person name="Gruber A."/>
            <person name="Irimia M."/>
            <person name="Maruyama S."/>
            <person name="Arias M.C."/>
            <person name="Ball S.G."/>
            <person name="Gile G.H."/>
            <person name="Hirakawa Y."/>
            <person name="Hopkins J.F."/>
            <person name="Kuo A."/>
            <person name="Rensing S.A."/>
            <person name="Schmutz J."/>
            <person name="Symeonidi A."/>
            <person name="Elias M."/>
            <person name="Eveleigh R.J."/>
            <person name="Herman E.K."/>
            <person name="Klute M.J."/>
            <person name="Nakayama T."/>
            <person name="Obornik M."/>
            <person name="Reyes-Prieto A."/>
            <person name="Armbrust E.V."/>
            <person name="Aves S.J."/>
            <person name="Beiko R.G."/>
            <person name="Coutinho P."/>
            <person name="Dacks J.B."/>
            <person name="Durnford D.G."/>
            <person name="Fast N.M."/>
            <person name="Green B.R."/>
            <person name="Grisdale C.J."/>
            <person name="Hempel F."/>
            <person name="Henrissat B."/>
            <person name="Hoppner M.P."/>
            <person name="Ishida K."/>
            <person name="Kim E."/>
            <person name="Koreny L."/>
            <person name="Kroth P.G."/>
            <person name="Liu Y."/>
            <person name="Malik S.B."/>
            <person name="Maier U.G."/>
            <person name="McRose D."/>
            <person name="Mock T."/>
            <person name="Neilson J.A."/>
            <person name="Onodera N.T."/>
            <person name="Poole A.M."/>
            <person name="Pritham E.J."/>
            <person name="Richards T.A."/>
            <person name="Rocap G."/>
            <person name="Roy S.W."/>
            <person name="Sarai C."/>
            <person name="Schaack S."/>
            <person name="Shirato S."/>
            <person name="Slamovits C.H."/>
            <person name="Spencer D.F."/>
            <person name="Suzuki S."/>
            <person name="Worden A.Z."/>
            <person name="Zauner S."/>
            <person name="Barry K."/>
            <person name="Bell C."/>
            <person name="Bharti A.K."/>
            <person name="Crow J.A."/>
            <person name="Grimwood J."/>
            <person name="Kramer R."/>
            <person name="Lindquist E."/>
            <person name="Lucas S."/>
            <person name="Salamov A."/>
            <person name="McFadden G.I."/>
            <person name="Lane C.E."/>
            <person name="Keeling P.J."/>
            <person name="Gray M.W."/>
            <person name="Grigoriev I.V."/>
            <person name="Archibald J.M."/>
        </authorList>
    </citation>
    <scope>NUCLEOTIDE SEQUENCE</scope>
    <source>
        <strain evidence="1 3">CCMP2712</strain>
    </source>
</reference>
<dbReference type="EnsemblProtists" id="EKX49275">
    <property type="protein sequence ID" value="EKX49275"/>
    <property type="gene ID" value="GUITHDRAFT_135973"/>
</dbReference>
<gene>
    <name evidence="1" type="ORF">GUITHDRAFT_135973</name>
</gene>
<name>L1JM91_GUITC</name>
<evidence type="ECO:0000313" key="1">
    <source>
        <dbReference type="EMBL" id="EKX49275.1"/>
    </source>
</evidence>
<dbReference type="KEGG" id="gtt:GUITHDRAFT_135973"/>
<protein>
    <submittedName>
        <fullName evidence="1 2">Uncharacterized protein</fullName>
    </submittedName>
</protein>
<dbReference type="Proteomes" id="UP000011087">
    <property type="component" value="Unassembled WGS sequence"/>
</dbReference>
<accession>L1JM91</accession>
<reference evidence="2" key="3">
    <citation type="submission" date="2016-03" db="UniProtKB">
        <authorList>
            <consortium name="EnsemblProtists"/>
        </authorList>
    </citation>
    <scope>IDENTIFICATION</scope>
</reference>
<reference evidence="3" key="2">
    <citation type="submission" date="2012-11" db="EMBL/GenBank/DDBJ databases">
        <authorList>
            <person name="Kuo A."/>
            <person name="Curtis B.A."/>
            <person name="Tanifuji G."/>
            <person name="Burki F."/>
            <person name="Gruber A."/>
            <person name="Irimia M."/>
            <person name="Maruyama S."/>
            <person name="Arias M.C."/>
            <person name="Ball S.G."/>
            <person name="Gile G.H."/>
            <person name="Hirakawa Y."/>
            <person name="Hopkins J.F."/>
            <person name="Rensing S.A."/>
            <person name="Schmutz J."/>
            <person name="Symeonidi A."/>
            <person name="Elias M."/>
            <person name="Eveleigh R.J."/>
            <person name="Herman E.K."/>
            <person name="Klute M.J."/>
            <person name="Nakayama T."/>
            <person name="Obornik M."/>
            <person name="Reyes-Prieto A."/>
            <person name="Armbrust E.V."/>
            <person name="Aves S.J."/>
            <person name="Beiko R.G."/>
            <person name="Coutinho P."/>
            <person name="Dacks J.B."/>
            <person name="Durnford D.G."/>
            <person name="Fast N.M."/>
            <person name="Green B.R."/>
            <person name="Grisdale C."/>
            <person name="Hempe F."/>
            <person name="Henrissat B."/>
            <person name="Hoppner M.P."/>
            <person name="Ishida K.-I."/>
            <person name="Kim E."/>
            <person name="Koreny L."/>
            <person name="Kroth P.G."/>
            <person name="Liu Y."/>
            <person name="Malik S.-B."/>
            <person name="Maier U.G."/>
            <person name="McRose D."/>
            <person name="Mock T."/>
            <person name="Neilson J.A."/>
            <person name="Onodera N.T."/>
            <person name="Poole A.M."/>
            <person name="Pritham E.J."/>
            <person name="Richards T.A."/>
            <person name="Rocap G."/>
            <person name="Roy S.W."/>
            <person name="Sarai C."/>
            <person name="Schaack S."/>
            <person name="Shirato S."/>
            <person name="Slamovits C.H."/>
            <person name="Spencer D.F."/>
            <person name="Suzuki S."/>
            <person name="Worden A.Z."/>
            <person name="Zauner S."/>
            <person name="Barry K."/>
            <person name="Bell C."/>
            <person name="Bharti A.K."/>
            <person name="Crow J.A."/>
            <person name="Grimwood J."/>
            <person name="Kramer R."/>
            <person name="Lindquist E."/>
            <person name="Lucas S."/>
            <person name="Salamov A."/>
            <person name="McFadden G.I."/>
            <person name="Lane C.E."/>
            <person name="Keeling P.J."/>
            <person name="Gray M.W."/>
            <person name="Grigoriev I.V."/>
            <person name="Archibald J.M."/>
        </authorList>
    </citation>
    <scope>NUCLEOTIDE SEQUENCE</scope>
    <source>
        <strain evidence="3">CCMP2712</strain>
    </source>
</reference>
<keyword evidence="3" id="KW-1185">Reference proteome</keyword>
<dbReference type="RefSeq" id="XP_005836255.1">
    <property type="nucleotide sequence ID" value="XM_005836198.1"/>
</dbReference>
<proteinExistence type="predicted"/>
<dbReference type="HOGENOM" id="CLU_957926_0_0_1"/>
<evidence type="ECO:0000313" key="2">
    <source>
        <dbReference type="EnsemblProtists" id="EKX49275"/>
    </source>
</evidence>
<dbReference type="EMBL" id="JH992982">
    <property type="protein sequence ID" value="EKX49275.1"/>
    <property type="molecule type" value="Genomic_DNA"/>
</dbReference>